<reference evidence="2" key="3">
    <citation type="submission" date="2025-09" db="UniProtKB">
        <authorList>
            <consortium name="Ensembl"/>
        </authorList>
    </citation>
    <scope>IDENTIFICATION</scope>
</reference>
<dbReference type="Gene3D" id="2.40.70.10">
    <property type="entry name" value="Acid Proteases"/>
    <property type="match status" value="1"/>
</dbReference>
<dbReference type="PANTHER" id="PTHR19963">
    <property type="entry name" value="CCHC-TYPE DOMAIN-CONTAINING PROTEIN"/>
    <property type="match status" value="1"/>
</dbReference>
<protein>
    <recommendedName>
        <fullName evidence="4">Peptidase A2 domain-containing protein</fullName>
    </recommendedName>
</protein>
<dbReference type="InterPro" id="IPR001969">
    <property type="entry name" value="Aspartic_peptidase_AS"/>
</dbReference>
<evidence type="ECO:0000313" key="3">
    <source>
        <dbReference type="Proteomes" id="UP000694548"/>
    </source>
</evidence>
<dbReference type="PANTHER" id="PTHR19963:SF30">
    <property type="entry name" value="ENDONUCLEASE_EXONUCLEASE_PHOSPHATASE DOMAIN-CONTAINING PROTEIN"/>
    <property type="match status" value="1"/>
</dbReference>
<dbReference type="GO" id="GO:0004190">
    <property type="term" value="F:aspartic-type endopeptidase activity"/>
    <property type="evidence" value="ECO:0007669"/>
    <property type="project" value="InterPro"/>
</dbReference>
<dbReference type="CDD" id="cd00303">
    <property type="entry name" value="retropepsin_like"/>
    <property type="match status" value="1"/>
</dbReference>
<evidence type="ECO:0000313" key="2">
    <source>
        <dbReference type="Ensembl" id="ENSNFUP00015025501.1"/>
    </source>
</evidence>
<proteinExistence type="predicted"/>
<reference evidence="2" key="1">
    <citation type="submission" date="2014-08" db="EMBL/GenBank/DDBJ databases">
        <authorList>
            <person name="Senf B."/>
            <person name="Petzold A."/>
            <person name="Downie B.R."/>
            <person name="Koch P."/>
            <person name="Platzer M."/>
        </authorList>
    </citation>
    <scope>NUCLEOTIDE SEQUENCE [LARGE SCALE GENOMIC DNA]</scope>
    <source>
        <strain evidence="2">GRZ</strain>
    </source>
</reference>
<dbReference type="Pfam" id="PF13975">
    <property type="entry name" value="gag-asp_proteas"/>
    <property type="match status" value="1"/>
</dbReference>
<accession>A0A8C6LYF6</accession>
<keyword evidence="3" id="KW-1185">Reference proteome</keyword>
<name>A0A8C6LYF6_NOTFU</name>
<dbReference type="InterPro" id="IPR021109">
    <property type="entry name" value="Peptidase_aspartic_dom_sf"/>
</dbReference>
<dbReference type="Proteomes" id="UP000694548">
    <property type="component" value="Chromosome sgr01"/>
</dbReference>
<dbReference type="GO" id="GO:0006508">
    <property type="term" value="P:proteolysis"/>
    <property type="evidence" value="ECO:0007669"/>
    <property type="project" value="InterPro"/>
</dbReference>
<dbReference type="Ensembl" id="ENSNFUT00015026647.1">
    <property type="protein sequence ID" value="ENSNFUP00015025501.1"/>
    <property type="gene ID" value="ENSNFUG00015012331.1"/>
</dbReference>
<feature type="compositionally biased region" description="Polar residues" evidence="1">
    <location>
        <begin position="157"/>
        <end position="166"/>
    </location>
</feature>
<dbReference type="GeneTree" id="ENSGT00940000179132"/>
<dbReference type="AlphaFoldDB" id="A0A8C6LYF6"/>
<organism evidence="2 3">
    <name type="scientific">Nothobranchius furzeri</name>
    <name type="common">Turquoise killifish</name>
    <dbReference type="NCBI Taxonomy" id="105023"/>
    <lineage>
        <taxon>Eukaryota</taxon>
        <taxon>Metazoa</taxon>
        <taxon>Chordata</taxon>
        <taxon>Craniata</taxon>
        <taxon>Vertebrata</taxon>
        <taxon>Euteleostomi</taxon>
        <taxon>Actinopterygii</taxon>
        <taxon>Neopterygii</taxon>
        <taxon>Teleostei</taxon>
        <taxon>Neoteleostei</taxon>
        <taxon>Acanthomorphata</taxon>
        <taxon>Ovalentaria</taxon>
        <taxon>Atherinomorphae</taxon>
        <taxon>Cyprinodontiformes</taxon>
        <taxon>Nothobranchiidae</taxon>
        <taxon>Nothobranchius</taxon>
    </lineage>
</organism>
<dbReference type="SUPFAM" id="SSF50630">
    <property type="entry name" value="Acid proteases"/>
    <property type="match status" value="1"/>
</dbReference>
<evidence type="ECO:0000256" key="1">
    <source>
        <dbReference type="SAM" id="MobiDB-lite"/>
    </source>
</evidence>
<evidence type="ECO:0008006" key="4">
    <source>
        <dbReference type="Google" id="ProtNLM"/>
    </source>
</evidence>
<dbReference type="PROSITE" id="PS00141">
    <property type="entry name" value="ASP_PROTEASE"/>
    <property type="match status" value="1"/>
</dbReference>
<feature type="region of interest" description="Disordered" evidence="1">
    <location>
        <begin position="147"/>
        <end position="168"/>
    </location>
</feature>
<sequence length="505" mass="55395">MGRCVDPCDSADWNRDVFSARRRWHNESVREFRMALQRSAVKAYPTADPNTQDLLAKDQFIAHVGNGDMRVSLRSAKPASLEAAINLAAELELIKGLETSSVSDARVRGMTEKDADEESITSLMGVVESLRQEAKSLQNVLHTLSVPAASGPHHDAQNTNLQPSREYSQKKGNGRLGGCWECCCNRHIRRDIRRDCPYVQDKEGARTVGQMPAPLSVVETPIGRGNSGYLKARIGGCECQVLIDTGASHSVISRKLWLSFTRGGCELTPYGGNVTAANGGGMCIMGCWQTTCQLGPLAFVVEFLVSDIPSDEVLLGFDFLSKHGMVVDLGTKTCKIMGRVFPLLDLEPFLSPQVVVVQTDTVVPPRSEAIISGQIKDSWGDYARGLLEPSDHLSKRCDLLVERVICKVDQGQLPVRVMNVSDDPLILKGGMRVGTLFTDVEVEDERTDRVKEGQGSQPWTVESLMTQFRVGERGFAAEEVSVAPTKSVSIQSRGYRFGKNTDYLS</sequence>
<reference evidence="2" key="2">
    <citation type="submission" date="2025-08" db="UniProtKB">
        <authorList>
            <consortium name="Ensembl"/>
        </authorList>
    </citation>
    <scope>IDENTIFICATION</scope>
</reference>